<dbReference type="PATRIC" id="fig|1121939.11.peg.2813"/>
<accession>S2KMM1</accession>
<comment type="caution">
    <text evidence="1">The sequence shown here is derived from an EMBL/GenBank/DDBJ whole genome shotgun (WGS) entry which is preliminary data.</text>
</comment>
<protein>
    <submittedName>
        <fullName evidence="1">Uncharacterized protein</fullName>
    </submittedName>
</protein>
<proteinExistence type="predicted"/>
<evidence type="ECO:0000313" key="1">
    <source>
        <dbReference type="EMBL" id="EPC01728.1"/>
    </source>
</evidence>
<reference evidence="1 2" key="1">
    <citation type="journal article" date="2013" name="Genome Announc.">
        <title>Draft genome sequence of the moderately halophilic gammaproteobacterium Halomonas anticariensis FP35.</title>
        <authorList>
            <person name="Tahrioui A."/>
            <person name="Quesada E."/>
            <person name="Llamas I."/>
        </authorList>
    </citation>
    <scope>NUCLEOTIDE SEQUENCE [LARGE SCALE GENOMIC DNA]</scope>
    <source>
        <strain evidence="2">DSM 16096 / CECT 5854 / LMG 22089 / FP35</strain>
    </source>
</reference>
<name>S2KMM1_LITA3</name>
<dbReference type="STRING" id="1121939.L861_21105"/>
<organism evidence="1 2">
    <name type="scientific">Litchfieldella anticariensis (strain DSM 16096 / CECT 5854 / CIP 108499 / LMG 22089 / FP35)</name>
    <name type="common">Halomonas anticariensis</name>
    <dbReference type="NCBI Taxonomy" id="1121939"/>
    <lineage>
        <taxon>Bacteria</taxon>
        <taxon>Pseudomonadati</taxon>
        <taxon>Pseudomonadota</taxon>
        <taxon>Gammaproteobacteria</taxon>
        <taxon>Oceanospirillales</taxon>
        <taxon>Halomonadaceae</taxon>
        <taxon>Litchfieldella</taxon>
    </lineage>
</organism>
<sequence>MYDRIADIAHASIARYYPGYGDWRFSDIRSAQFATSGRQCIGGSSIRCSILRQGQNR</sequence>
<dbReference type="EMBL" id="ASTJ01000030">
    <property type="protein sequence ID" value="EPC01728.1"/>
    <property type="molecule type" value="Genomic_DNA"/>
</dbReference>
<gene>
    <name evidence="1" type="ORF">L861_21105</name>
</gene>
<dbReference type="AlphaFoldDB" id="S2KMM1"/>
<dbReference type="Proteomes" id="UP000014463">
    <property type="component" value="Unassembled WGS sequence"/>
</dbReference>
<keyword evidence="2" id="KW-1185">Reference proteome</keyword>
<evidence type="ECO:0000313" key="2">
    <source>
        <dbReference type="Proteomes" id="UP000014463"/>
    </source>
</evidence>